<dbReference type="EMBL" id="VUJU01008185">
    <property type="protein sequence ID" value="KAF0734490.1"/>
    <property type="molecule type" value="Genomic_DNA"/>
</dbReference>
<dbReference type="Proteomes" id="UP000478052">
    <property type="component" value="Unassembled WGS sequence"/>
</dbReference>
<evidence type="ECO:0000256" key="1">
    <source>
        <dbReference type="SAM" id="MobiDB-lite"/>
    </source>
</evidence>
<keyword evidence="3" id="KW-1185">Reference proteome</keyword>
<evidence type="ECO:0000313" key="2">
    <source>
        <dbReference type="EMBL" id="KAF0734490.1"/>
    </source>
</evidence>
<feature type="region of interest" description="Disordered" evidence="1">
    <location>
        <begin position="144"/>
        <end position="209"/>
    </location>
</feature>
<sequence>MSDDRVINVTNCTIYVGRVRIVLEPSPNVDEVADGAIETLRSAEDPQDDPITNAPKKQTDFVSDCSTKPLDQRQLCTAPYAAHPKITSASPTSQPSVCPRSSATSCCLHGGGRCNYGEWSGTGNGNSDNNNNCTVGGNNDCKAAARNREPPGQNNGHSPAWGTQNGGRLSPLRLTTSGRYRKVAQSGRPTLSRIPMPCLGRPEPPARQDRPVDLYAGSRLPVPVRPGPAPARIPRIDWNCVARPSPSCDDDDRNDHTAVEDMDPVVVTTVCDLTGQIDTDDDLLDSHLGDDDVDPVVVTTFRDLTGPIDTDDDLLDSHLGDDDADPVVVAGQLDVCVDESAECTTSEQWLPPLALEDFSSTGSLPLTVASFDDDGCSLLEGCPPGDRDSLSDLTQSVDLCVLPISDDLTT</sequence>
<feature type="compositionally biased region" description="Polar residues" evidence="1">
    <location>
        <begin position="152"/>
        <end position="178"/>
    </location>
</feature>
<dbReference type="AlphaFoldDB" id="A0A6G0X3R2"/>
<proteinExistence type="predicted"/>
<organism evidence="2 3">
    <name type="scientific">Aphis craccivora</name>
    <name type="common">Cowpea aphid</name>
    <dbReference type="NCBI Taxonomy" id="307492"/>
    <lineage>
        <taxon>Eukaryota</taxon>
        <taxon>Metazoa</taxon>
        <taxon>Ecdysozoa</taxon>
        <taxon>Arthropoda</taxon>
        <taxon>Hexapoda</taxon>
        <taxon>Insecta</taxon>
        <taxon>Pterygota</taxon>
        <taxon>Neoptera</taxon>
        <taxon>Paraneoptera</taxon>
        <taxon>Hemiptera</taxon>
        <taxon>Sternorrhyncha</taxon>
        <taxon>Aphidomorpha</taxon>
        <taxon>Aphidoidea</taxon>
        <taxon>Aphididae</taxon>
        <taxon>Aphidini</taxon>
        <taxon>Aphis</taxon>
        <taxon>Aphis</taxon>
    </lineage>
</organism>
<reference evidence="2 3" key="1">
    <citation type="submission" date="2019-08" db="EMBL/GenBank/DDBJ databases">
        <title>Whole genome of Aphis craccivora.</title>
        <authorList>
            <person name="Voronova N.V."/>
            <person name="Shulinski R.S."/>
            <person name="Bandarenka Y.V."/>
            <person name="Zhorov D.G."/>
            <person name="Warner D."/>
        </authorList>
    </citation>
    <scope>NUCLEOTIDE SEQUENCE [LARGE SCALE GENOMIC DNA]</scope>
    <source>
        <strain evidence="2">180601</strain>
        <tissue evidence="2">Whole Body</tissue>
    </source>
</reference>
<dbReference type="OrthoDB" id="6614302at2759"/>
<gene>
    <name evidence="2" type="ORF">FWK35_00028372</name>
</gene>
<name>A0A6G0X3R2_APHCR</name>
<evidence type="ECO:0000313" key="3">
    <source>
        <dbReference type="Proteomes" id="UP000478052"/>
    </source>
</evidence>
<feature type="region of interest" description="Disordered" evidence="1">
    <location>
        <begin position="42"/>
        <end position="64"/>
    </location>
</feature>
<accession>A0A6G0X3R2</accession>
<comment type="caution">
    <text evidence="2">The sequence shown here is derived from an EMBL/GenBank/DDBJ whole genome shotgun (WGS) entry which is preliminary data.</text>
</comment>
<protein>
    <submittedName>
        <fullName evidence="2">Uncharacterized protein</fullName>
    </submittedName>
</protein>